<dbReference type="PANTHER" id="PTHR30586:SF0">
    <property type="entry name" value="ION-TRANSLOCATING OXIDOREDUCTASE COMPLEX SUBUNIT E"/>
    <property type="match status" value="1"/>
</dbReference>
<dbReference type="GO" id="GO:0022900">
    <property type="term" value="P:electron transport chain"/>
    <property type="evidence" value="ECO:0007669"/>
    <property type="project" value="UniProtKB-UniRule"/>
</dbReference>
<evidence type="ECO:0000256" key="2">
    <source>
        <dbReference type="ARBA" id="ARBA00022448"/>
    </source>
</evidence>
<sequence>MEETTMSNLKILMNGIITENPTFVLLLGMCPTLGTTSSAMNGMSMGLATMFVLICSNMVISALKNVIPDMVRIPGYIVVIATFVTVVQMCMEAFIPALYASLGLFIPLIVVNCIVLGRAEAFAAKNGVVASAFDGIGIGLGFTIALTLLGAIRELLGTGKLFNLTIMPEQFGSLIFVLAPGAFIALGFLIAIVNKLRKA</sequence>
<feature type="transmembrane region" description="Helical" evidence="8">
    <location>
        <begin position="73"/>
        <end position="91"/>
    </location>
</feature>
<dbReference type="NCBIfam" id="NF009070">
    <property type="entry name" value="PRK12405.1"/>
    <property type="match status" value="1"/>
</dbReference>
<evidence type="ECO:0000256" key="5">
    <source>
        <dbReference type="ARBA" id="ARBA00022982"/>
    </source>
</evidence>
<dbReference type="EMBL" id="AGZQ01000030">
    <property type="protein sequence ID" value="EKN06421.1"/>
    <property type="molecule type" value="Genomic_DNA"/>
</dbReference>
<feature type="transmembrane region" description="Helical" evidence="8">
    <location>
        <begin position="12"/>
        <end position="34"/>
    </location>
</feature>
<reference evidence="9 10" key="1">
    <citation type="submission" date="2012-02" db="EMBL/GenBank/DDBJ databases">
        <title>The Genome Sequence of Parabacteroides merdae CL03T12C32.</title>
        <authorList>
            <consortium name="The Broad Institute Genome Sequencing Platform"/>
            <person name="Earl A."/>
            <person name="Ward D."/>
            <person name="Feldgarden M."/>
            <person name="Gevers D."/>
            <person name="Zitomersky N.L."/>
            <person name="Coyne M.J."/>
            <person name="Comstock L.E."/>
            <person name="Young S.K."/>
            <person name="Zeng Q."/>
            <person name="Gargeya S."/>
            <person name="Fitzgerald M."/>
            <person name="Haas B."/>
            <person name="Abouelleil A."/>
            <person name="Alvarado L."/>
            <person name="Arachchi H.M."/>
            <person name="Berlin A."/>
            <person name="Chapman S.B."/>
            <person name="Gearin G."/>
            <person name="Goldberg J."/>
            <person name="Griggs A."/>
            <person name="Gujja S."/>
            <person name="Hansen M."/>
            <person name="Heiman D."/>
            <person name="Howarth C."/>
            <person name="Larimer J."/>
            <person name="Lui A."/>
            <person name="MacDonald P.J.P."/>
            <person name="McCowen C."/>
            <person name="Montmayeur A."/>
            <person name="Murphy C."/>
            <person name="Neiman D."/>
            <person name="Pearson M."/>
            <person name="Priest M."/>
            <person name="Roberts A."/>
            <person name="Saif S."/>
            <person name="Shea T."/>
            <person name="Sisk P."/>
            <person name="Stolte C."/>
            <person name="Sykes S."/>
            <person name="Wortman J."/>
            <person name="Nusbaum C."/>
            <person name="Birren B."/>
        </authorList>
    </citation>
    <scope>NUCLEOTIDE SEQUENCE [LARGE SCALE GENOMIC DNA]</scope>
    <source>
        <strain evidence="9 10">CL03T12C32</strain>
    </source>
</reference>
<evidence type="ECO:0000256" key="3">
    <source>
        <dbReference type="ARBA" id="ARBA00022692"/>
    </source>
</evidence>
<accession>K5Z4Z8</accession>
<keyword evidence="7 8" id="KW-0472">Membrane</keyword>
<dbReference type="HAMAP" id="MF_00478">
    <property type="entry name" value="RsxE_RnfE"/>
    <property type="match status" value="1"/>
</dbReference>
<gene>
    <name evidence="8" type="primary">rnfE</name>
    <name evidence="9" type="ORF">HMPREF1060_03971</name>
</gene>
<dbReference type="PIRSF" id="PIRSF006102">
    <property type="entry name" value="NQR_DE"/>
    <property type="match status" value="1"/>
</dbReference>
<keyword evidence="4 8" id="KW-1278">Translocase</keyword>
<evidence type="ECO:0000313" key="9">
    <source>
        <dbReference type="EMBL" id="EKN06421.1"/>
    </source>
</evidence>
<comment type="caution">
    <text evidence="9">The sequence shown here is derived from an EMBL/GenBank/DDBJ whole genome shotgun (WGS) entry which is preliminary data.</text>
</comment>
<evidence type="ECO:0000256" key="4">
    <source>
        <dbReference type="ARBA" id="ARBA00022967"/>
    </source>
</evidence>
<dbReference type="InterPro" id="IPR003667">
    <property type="entry name" value="NqrDE/RnfAE"/>
</dbReference>
<evidence type="ECO:0000256" key="7">
    <source>
        <dbReference type="ARBA" id="ARBA00023136"/>
    </source>
</evidence>
<dbReference type="GO" id="GO:0012505">
    <property type="term" value="C:endomembrane system"/>
    <property type="evidence" value="ECO:0007669"/>
    <property type="project" value="UniProtKB-SubCell"/>
</dbReference>
<comment type="similarity">
    <text evidence="8">Belongs to the NqrDE/RnfAE family.</text>
</comment>
<comment type="subcellular location">
    <subcellularLocation>
        <location evidence="8">Cell membrane</location>
        <topology evidence="8">Multi-pass membrane protein</topology>
    </subcellularLocation>
    <subcellularLocation>
        <location evidence="1">Endomembrane system</location>
        <topology evidence="1">Multi-pass membrane protein</topology>
    </subcellularLocation>
</comment>
<feature type="transmembrane region" description="Helical" evidence="8">
    <location>
        <begin position="171"/>
        <end position="193"/>
    </location>
</feature>
<evidence type="ECO:0000256" key="6">
    <source>
        <dbReference type="ARBA" id="ARBA00022989"/>
    </source>
</evidence>
<evidence type="ECO:0000256" key="8">
    <source>
        <dbReference type="HAMAP-Rule" id="MF_00478"/>
    </source>
</evidence>
<comment type="function">
    <text evidence="8">Part of a membrane-bound complex that couples electron transfer with translocation of ions across the membrane.</text>
</comment>
<organism evidence="9 10">
    <name type="scientific">Parabacteroides merdae CL03T12C32</name>
    <dbReference type="NCBI Taxonomy" id="999420"/>
    <lineage>
        <taxon>Bacteria</taxon>
        <taxon>Pseudomonadati</taxon>
        <taxon>Bacteroidota</taxon>
        <taxon>Bacteroidia</taxon>
        <taxon>Bacteroidales</taxon>
        <taxon>Tannerellaceae</taxon>
        <taxon>Parabacteroides</taxon>
    </lineage>
</organism>
<keyword evidence="5 8" id="KW-0249">Electron transport</keyword>
<dbReference type="Pfam" id="PF02508">
    <property type="entry name" value="Rnf-Nqr"/>
    <property type="match status" value="1"/>
</dbReference>
<feature type="transmembrane region" description="Helical" evidence="8">
    <location>
        <begin position="97"/>
        <end position="116"/>
    </location>
</feature>
<dbReference type="AlphaFoldDB" id="K5Z4Z8"/>
<evidence type="ECO:0000313" key="10">
    <source>
        <dbReference type="Proteomes" id="UP000006271"/>
    </source>
</evidence>
<name>K5Z4Z8_9BACT</name>
<keyword evidence="3 8" id="KW-0812">Transmembrane</keyword>
<feature type="transmembrane region" description="Helical" evidence="8">
    <location>
        <begin position="128"/>
        <end position="151"/>
    </location>
</feature>
<comment type="subunit">
    <text evidence="8">The complex is composed of six subunits: RnfA, RnfB, RnfC, RnfD, RnfE and RnfG.</text>
</comment>
<dbReference type="PATRIC" id="fig|999420.3.peg.4096"/>
<dbReference type="Proteomes" id="UP000006271">
    <property type="component" value="Unassembled WGS sequence"/>
</dbReference>
<dbReference type="NCBIfam" id="TIGR01948">
    <property type="entry name" value="rnfE"/>
    <property type="match status" value="1"/>
</dbReference>
<feature type="transmembrane region" description="Helical" evidence="8">
    <location>
        <begin position="40"/>
        <end position="61"/>
    </location>
</feature>
<protein>
    <recommendedName>
        <fullName evidence="8">Ion-translocating oxidoreductase complex subunit E</fullName>
        <ecNumber evidence="8">7.-.-.-</ecNumber>
    </recommendedName>
    <alternativeName>
        <fullName evidence="8">Rnf electron transport complex subunit E</fullName>
    </alternativeName>
</protein>
<dbReference type="InterPro" id="IPR010968">
    <property type="entry name" value="RnfE"/>
</dbReference>
<keyword evidence="2 8" id="KW-0813">Transport</keyword>
<dbReference type="PANTHER" id="PTHR30586">
    <property type="entry name" value="ELECTRON TRANSPORT COMPLEX PROTEIN RNFE"/>
    <property type="match status" value="1"/>
</dbReference>
<keyword evidence="8" id="KW-1003">Cell membrane</keyword>
<evidence type="ECO:0000256" key="1">
    <source>
        <dbReference type="ARBA" id="ARBA00004127"/>
    </source>
</evidence>
<keyword evidence="6 8" id="KW-1133">Transmembrane helix</keyword>
<dbReference type="HOGENOM" id="CLU_046659_1_1_10"/>
<dbReference type="GO" id="GO:0005886">
    <property type="term" value="C:plasma membrane"/>
    <property type="evidence" value="ECO:0007669"/>
    <property type="project" value="UniProtKB-SubCell"/>
</dbReference>
<proteinExistence type="inferred from homology"/>
<dbReference type="EC" id="7.-.-.-" evidence="8"/>